<organism evidence="4 5">
    <name type="scientific">Sinanodonta woodiana</name>
    <name type="common">Chinese pond mussel</name>
    <name type="synonym">Anodonta woodiana</name>
    <dbReference type="NCBI Taxonomy" id="1069815"/>
    <lineage>
        <taxon>Eukaryota</taxon>
        <taxon>Metazoa</taxon>
        <taxon>Spiralia</taxon>
        <taxon>Lophotrochozoa</taxon>
        <taxon>Mollusca</taxon>
        <taxon>Bivalvia</taxon>
        <taxon>Autobranchia</taxon>
        <taxon>Heteroconchia</taxon>
        <taxon>Palaeoheterodonta</taxon>
        <taxon>Unionida</taxon>
        <taxon>Unionoidea</taxon>
        <taxon>Unionidae</taxon>
        <taxon>Unioninae</taxon>
        <taxon>Sinanodonta</taxon>
    </lineage>
</organism>
<reference evidence="4 5" key="1">
    <citation type="submission" date="2024-11" db="EMBL/GenBank/DDBJ databases">
        <title>Chromosome-level genome assembly of the freshwater bivalve Anodonta woodiana.</title>
        <authorList>
            <person name="Chen X."/>
        </authorList>
    </citation>
    <scope>NUCLEOTIDE SEQUENCE [LARGE SCALE GENOMIC DNA]</scope>
    <source>
        <strain evidence="4">MN2024</strain>
        <tissue evidence="4">Gills</tissue>
    </source>
</reference>
<dbReference type="Proteomes" id="UP001634394">
    <property type="component" value="Unassembled WGS sequence"/>
</dbReference>
<dbReference type="Pfam" id="PF00685">
    <property type="entry name" value="Sulfotransfer_1"/>
    <property type="match status" value="1"/>
</dbReference>
<dbReference type="EMBL" id="JBJQND010000011">
    <property type="protein sequence ID" value="KAL3862326.1"/>
    <property type="molecule type" value="Genomic_DNA"/>
</dbReference>
<dbReference type="InterPro" id="IPR027417">
    <property type="entry name" value="P-loop_NTPase"/>
</dbReference>
<dbReference type="PANTHER" id="PTHR11783">
    <property type="entry name" value="SULFOTRANSFERASE SULT"/>
    <property type="match status" value="1"/>
</dbReference>
<sequence>MAFDGDKKESQDPQHIDNPMKLTEYNQILYPYFFGKEPRIQLENIKNIQSKTGDIFVCSYPKSGTHWIMEMVNMLVAGSTEHPTKFNFLDPMIISDQVLDSIPCPRVFHSHLRFNQLPDSFLKRKGKIIYILRNPKDVSVSLYNFVQKEGRMKYSGAWNDCFQLFVSGKVGYSSWFDHVLSWEREKEKGRHPIHFVFYEDLKEDAVRELDRISKFLSLKHQKSFLQSVAESSTFIKMRNQKYLYHPFPAEVMDENYADFLFRRGIVGDWRSWFSEEQSKQLDAVYKAEMSDSRLVFNYG</sequence>
<keyword evidence="2" id="KW-0808">Transferase</keyword>
<keyword evidence="5" id="KW-1185">Reference proteome</keyword>
<evidence type="ECO:0000313" key="4">
    <source>
        <dbReference type="EMBL" id="KAL3862326.1"/>
    </source>
</evidence>
<dbReference type="GO" id="GO:0016740">
    <property type="term" value="F:transferase activity"/>
    <property type="evidence" value="ECO:0007669"/>
    <property type="project" value="UniProtKB-KW"/>
</dbReference>
<evidence type="ECO:0000259" key="3">
    <source>
        <dbReference type="Pfam" id="PF00685"/>
    </source>
</evidence>
<gene>
    <name evidence="4" type="ORF">ACJMK2_008303</name>
</gene>
<comment type="similarity">
    <text evidence="1">Belongs to the sulfotransferase 1 family.</text>
</comment>
<dbReference type="Gene3D" id="3.40.50.300">
    <property type="entry name" value="P-loop containing nucleotide triphosphate hydrolases"/>
    <property type="match status" value="1"/>
</dbReference>
<accession>A0ABD3VL62</accession>
<protein>
    <recommendedName>
        <fullName evidence="3">Sulfotransferase domain-containing protein</fullName>
    </recommendedName>
</protein>
<proteinExistence type="inferred from homology"/>
<dbReference type="AlphaFoldDB" id="A0ABD3VL62"/>
<feature type="domain" description="Sulfotransferase" evidence="3">
    <location>
        <begin position="54"/>
        <end position="292"/>
    </location>
</feature>
<evidence type="ECO:0000313" key="5">
    <source>
        <dbReference type="Proteomes" id="UP001634394"/>
    </source>
</evidence>
<name>A0ABD3VL62_SINWO</name>
<comment type="caution">
    <text evidence="4">The sequence shown here is derived from an EMBL/GenBank/DDBJ whole genome shotgun (WGS) entry which is preliminary data.</text>
</comment>
<dbReference type="InterPro" id="IPR000863">
    <property type="entry name" value="Sulfotransferase_dom"/>
</dbReference>
<evidence type="ECO:0000256" key="1">
    <source>
        <dbReference type="ARBA" id="ARBA00005771"/>
    </source>
</evidence>
<evidence type="ECO:0000256" key="2">
    <source>
        <dbReference type="ARBA" id="ARBA00022679"/>
    </source>
</evidence>
<dbReference type="SUPFAM" id="SSF52540">
    <property type="entry name" value="P-loop containing nucleoside triphosphate hydrolases"/>
    <property type="match status" value="1"/>
</dbReference>